<dbReference type="Pfam" id="PF00563">
    <property type="entry name" value="EAL"/>
    <property type="match status" value="1"/>
</dbReference>
<evidence type="ECO:0000313" key="6">
    <source>
        <dbReference type="Proteomes" id="UP000621447"/>
    </source>
</evidence>
<dbReference type="InterPro" id="IPR000014">
    <property type="entry name" value="PAS"/>
</dbReference>
<dbReference type="InterPro" id="IPR035919">
    <property type="entry name" value="EAL_sf"/>
</dbReference>
<dbReference type="NCBIfam" id="TIGR00254">
    <property type="entry name" value="GGDEF"/>
    <property type="match status" value="1"/>
</dbReference>
<dbReference type="InterPro" id="IPR000160">
    <property type="entry name" value="GGDEF_dom"/>
</dbReference>
<dbReference type="EMBL" id="JABULH010000003">
    <property type="protein sequence ID" value="NTS65311.1"/>
    <property type="molecule type" value="Genomic_DNA"/>
</dbReference>
<dbReference type="InterPro" id="IPR000700">
    <property type="entry name" value="PAS-assoc_C"/>
</dbReference>
<dbReference type="SMART" id="SM00052">
    <property type="entry name" value="EAL"/>
    <property type="match status" value="1"/>
</dbReference>
<proteinExistence type="predicted"/>
<dbReference type="Gene3D" id="3.30.450.20">
    <property type="entry name" value="PAS domain"/>
    <property type="match status" value="1"/>
</dbReference>
<feature type="domain" description="PAS" evidence="1">
    <location>
        <begin position="177"/>
        <end position="232"/>
    </location>
</feature>
<dbReference type="Pfam" id="PF13426">
    <property type="entry name" value="PAS_9"/>
    <property type="match status" value="1"/>
</dbReference>
<dbReference type="PROSITE" id="PS50887">
    <property type="entry name" value="GGDEF"/>
    <property type="match status" value="1"/>
</dbReference>
<name>A0ABX2JI98_9SPHN</name>
<reference evidence="5 6" key="1">
    <citation type="submission" date="2020-06" db="EMBL/GenBank/DDBJ databases">
        <title>Sphingomonas hominis sp. nov., a member of the Sphingomonas, isolated from the hair of a 22-year-old girl.</title>
        <authorList>
            <person name="Zhang D.-F."/>
            <person name="Cui X.-W."/>
        </authorList>
    </citation>
    <scope>NUCLEOTIDE SEQUENCE [LARGE SCALE GENOMIC DNA]</scope>
    <source>
        <strain evidence="5 6">HHU CXW</strain>
    </source>
</reference>
<dbReference type="SUPFAM" id="SSF55785">
    <property type="entry name" value="PYP-like sensor domain (PAS domain)"/>
    <property type="match status" value="1"/>
</dbReference>
<sequence>MTLDEAQRLACLADYGVMGTAPEDTFDRLTALGSAFLKLPMCAVNLIGDDEQWTKSAQGLQPGSTPRHLSFCTHTIQGTEPLIIADAAQDARFRSNPFVTDAPHIRFYAGVPLINAEGMRLGAFCVLGDQPVHDFGEGEIDLLKRLGAIVTDRLETRRSTLNLATADGFAGATALALVLASADGRVRLWNAAAERMFGYSADEMIGQPLTRIMPERFRTAHVNGLSRVVAGGASTLSGKSVEVVGLRADGSEFPVELSVSVWQGPAGVEIGANLQDITERRARAAALQHMASHDNLTGLPNRHGFEEKLRAQCENGGAASLIVLDLDELKVINDTLGHATGDLLLQMVAVRLLAMIPADAALARVGGDSFAVLLPGDDLIRVSHVARTLLSATKDAFAVGERNLNVAFSIGVAVAPLHGADAAQFMVRADLALLDAKKAGGRTFRLFNAGMEEQLAARRAFNDELLQAQARGEWELVYQPQVCLSDGRLIGAEALLRWRHPRRGLLAPGAFLPALEKHLLAYDVGCWVLDEACRQLVAWRAKGLALERISVNLFAAQIEAGTLNEVVAATLERHALRPQDLELEITETIVLRHDDEALEPLRQLHECGVSIAFDDFGTGYASLSTLKRFPLSRLKIDRSFVGDIEREPHSVAIVSGVASIGRALDLCVIAEGIETEQQAALVEKLGCTEGQGYLFGKPLDAATFEQMSFARGMREVWACCWWRMTEGGALSGCCHDEDARSGLTA</sequence>
<dbReference type="Proteomes" id="UP000621447">
    <property type="component" value="Unassembled WGS sequence"/>
</dbReference>
<dbReference type="InterPro" id="IPR052155">
    <property type="entry name" value="Biofilm_reg_signaling"/>
</dbReference>
<dbReference type="Pfam" id="PF00990">
    <property type="entry name" value="GGDEF"/>
    <property type="match status" value="1"/>
</dbReference>
<protein>
    <submittedName>
        <fullName evidence="5">EAL domain-containing protein</fullName>
    </submittedName>
</protein>
<dbReference type="InterPro" id="IPR035965">
    <property type="entry name" value="PAS-like_dom_sf"/>
</dbReference>
<evidence type="ECO:0000259" key="4">
    <source>
        <dbReference type="PROSITE" id="PS50887"/>
    </source>
</evidence>
<dbReference type="Gene3D" id="3.20.20.450">
    <property type="entry name" value="EAL domain"/>
    <property type="match status" value="1"/>
</dbReference>
<dbReference type="PANTHER" id="PTHR44757">
    <property type="entry name" value="DIGUANYLATE CYCLASE DGCP"/>
    <property type="match status" value="1"/>
</dbReference>
<gene>
    <name evidence="5" type="ORF">HRV97_09065</name>
</gene>
<dbReference type="InterPro" id="IPR029787">
    <property type="entry name" value="Nucleotide_cyclase"/>
</dbReference>
<organism evidence="5 6">
    <name type="scientific">Sphingomonas hominis</name>
    <dbReference type="NCBI Taxonomy" id="2741495"/>
    <lineage>
        <taxon>Bacteria</taxon>
        <taxon>Pseudomonadati</taxon>
        <taxon>Pseudomonadota</taxon>
        <taxon>Alphaproteobacteria</taxon>
        <taxon>Sphingomonadales</taxon>
        <taxon>Sphingomonadaceae</taxon>
        <taxon>Sphingomonas</taxon>
    </lineage>
</organism>
<dbReference type="Pfam" id="PF01590">
    <property type="entry name" value="GAF"/>
    <property type="match status" value="1"/>
</dbReference>
<dbReference type="InterPro" id="IPR043128">
    <property type="entry name" value="Rev_trsase/Diguanyl_cyclase"/>
</dbReference>
<feature type="domain" description="EAL" evidence="3">
    <location>
        <begin position="458"/>
        <end position="712"/>
    </location>
</feature>
<dbReference type="PROSITE" id="PS50883">
    <property type="entry name" value="EAL"/>
    <property type="match status" value="1"/>
</dbReference>
<dbReference type="PANTHER" id="PTHR44757:SF2">
    <property type="entry name" value="BIOFILM ARCHITECTURE MAINTENANCE PROTEIN MBAA"/>
    <property type="match status" value="1"/>
</dbReference>
<dbReference type="PROSITE" id="PS50113">
    <property type="entry name" value="PAC"/>
    <property type="match status" value="1"/>
</dbReference>
<dbReference type="NCBIfam" id="TIGR00229">
    <property type="entry name" value="sensory_box"/>
    <property type="match status" value="1"/>
</dbReference>
<dbReference type="CDD" id="cd00130">
    <property type="entry name" value="PAS"/>
    <property type="match status" value="1"/>
</dbReference>
<dbReference type="SMART" id="SM00267">
    <property type="entry name" value="GGDEF"/>
    <property type="match status" value="1"/>
</dbReference>
<dbReference type="Gene3D" id="3.30.70.270">
    <property type="match status" value="1"/>
</dbReference>
<dbReference type="SMART" id="SM00091">
    <property type="entry name" value="PAS"/>
    <property type="match status" value="1"/>
</dbReference>
<feature type="domain" description="GGDEF" evidence="4">
    <location>
        <begin position="317"/>
        <end position="449"/>
    </location>
</feature>
<dbReference type="InterPro" id="IPR003018">
    <property type="entry name" value="GAF"/>
</dbReference>
<dbReference type="SUPFAM" id="SSF55781">
    <property type="entry name" value="GAF domain-like"/>
    <property type="match status" value="1"/>
</dbReference>
<dbReference type="RefSeq" id="WP_174193948.1">
    <property type="nucleotide sequence ID" value="NZ_JABULH010000003.1"/>
</dbReference>
<evidence type="ECO:0000313" key="5">
    <source>
        <dbReference type="EMBL" id="NTS65311.1"/>
    </source>
</evidence>
<accession>A0ABX2JI98</accession>
<evidence type="ECO:0000259" key="2">
    <source>
        <dbReference type="PROSITE" id="PS50113"/>
    </source>
</evidence>
<evidence type="ECO:0000259" key="3">
    <source>
        <dbReference type="PROSITE" id="PS50883"/>
    </source>
</evidence>
<dbReference type="InterPro" id="IPR029016">
    <property type="entry name" value="GAF-like_dom_sf"/>
</dbReference>
<feature type="domain" description="PAC" evidence="2">
    <location>
        <begin position="239"/>
        <end position="289"/>
    </location>
</feature>
<evidence type="ECO:0000259" key="1">
    <source>
        <dbReference type="PROSITE" id="PS50112"/>
    </source>
</evidence>
<dbReference type="Gene3D" id="3.30.450.40">
    <property type="match status" value="1"/>
</dbReference>
<comment type="caution">
    <text evidence="5">The sequence shown here is derived from an EMBL/GenBank/DDBJ whole genome shotgun (WGS) entry which is preliminary data.</text>
</comment>
<dbReference type="InterPro" id="IPR001633">
    <property type="entry name" value="EAL_dom"/>
</dbReference>
<dbReference type="CDD" id="cd01948">
    <property type="entry name" value="EAL"/>
    <property type="match status" value="1"/>
</dbReference>
<dbReference type="SUPFAM" id="SSF55073">
    <property type="entry name" value="Nucleotide cyclase"/>
    <property type="match status" value="1"/>
</dbReference>
<dbReference type="SUPFAM" id="SSF141868">
    <property type="entry name" value="EAL domain-like"/>
    <property type="match status" value="1"/>
</dbReference>
<dbReference type="PROSITE" id="PS50112">
    <property type="entry name" value="PAS"/>
    <property type="match status" value="1"/>
</dbReference>
<keyword evidence="6" id="KW-1185">Reference proteome</keyword>
<dbReference type="CDD" id="cd01949">
    <property type="entry name" value="GGDEF"/>
    <property type="match status" value="1"/>
</dbReference>